<accession>A0A1L2CUT8</accession>
<reference evidence="3" key="1">
    <citation type="submission" date="2016-01" db="EMBL/GenBank/DDBJ databases">
        <title>Isolation and Characterization of Enterobacteria phage CBB.</title>
        <authorList>
            <person name="Buttimer C.T.H."/>
            <person name="Hendrix H."/>
            <person name="Alexandre H."/>
            <person name="O'Mahony J."/>
            <person name="Lavigne R."/>
            <person name="Coffey A."/>
        </authorList>
    </citation>
    <scope>NUCLEOTIDE SEQUENCE [LARGE SCALE GENOMIC DNA]</scope>
</reference>
<feature type="compositionally biased region" description="Acidic residues" evidence="1">
    <location>
        <begin position="155"/>
        <end position="176"/>
    </location>
</feature>
<feature type="compositionally biased region" description="Acidic residues" evidence="1">
    <location>
        <begin position="126"/>
        <end position="140"/>
    </location>
</feature>
<proteinExistence type="predicted"/>
<evidence type="ECO:0000256" key="1">
    <source>
        <dbReference type="SAM" id="MobiDB-lite"/>
    </source>
</evidence>
<evidence type="ECO:0000313" key="3">
    <source>
        <dbReference type="Proteomes" id="UP000223891"/>
    </source>
</evidence>
<protein>
    <submittedName>
        <fullName evidence="2">Structural protein</fullName>
    </submittedName>
</protein>
<dbReference type="EMBL" id="KU574722">
    <property type="protein sequence ID" value="AMM43778.1"/>
    <property type="molecule type" value="Genomic_DNA"/>
</dbReference>
<feature type="region of interest" description="Disordered" evidence="1">
    <location>
        <begin position="37"/>
        <end position="87"/>
    </location>
</feature>
<gene>
    <name evidence="2" type="ORF">CBB_213</name>
</gene>
<evidence type="ECO:0000313" key="2">
    <source>
        <dbReference type="EMBL" id="AMM43778.1"/>
    </source>
</evidence>
<feature type="region of interest" description="Disordered" evidence="1">
    <location>
        <begin position="247"/>
        <end position="289"/>
    </location>
</feature>
<feature type="compositionally biased region" description="Acidic residues" evidence="1">
    <location>
        <begin position="247"/>
        <end position="257"/>
    </location>
</feature>
<dbReference type="Proteomes" id="UP000223891">
    <property type="component" value="Segment"/>
</dbReference>
<organism evidence="2 3">
    <name type="scientific">Pectobacterium phage vB_PcaM_CBB</name>
    <dbReference type="NCBI Taxonomy" id="2772511"/>
    <lineage>
        <taxon>Viruses</taxon>
        <taxon>Duplodnaviria</taxon>
        <taxon>Heunggongvirae</taxon>
        <taxon>Uroviricota</taxon>
        <taxon>Caudoviricetes</taxon>
        <taxon>Mimasvirus</taxon>
        <taxon>Mimasvirus CBB</taxon>
    </lineage>
</organism>
<sequence length="309" mass="33359">MKKQINEASVRIDVQGLESNDLETLSRMLALAGQAENKGPQMGGMTSVPAIAPLDLDSMGGEDETQPIMSPDMAPSADDMSGAGADALGSAVSDLAGSVTDFGADSLDGGMDDGVQSMEVGSEPEFGSEDLDVAGDDDFDMDRMSSLAGIHESQDIDESDDVADDSEDEADDEDQSVSESLLPDLSLDEDSVATEADAQKEFGPFRTEFECVQDGQKQTNGFEGDNFIVIPKGNAFYWKRTMQEEVQNDPEPEFYDDEGIRNSRHAYKGKQPGTALGDNPLVHENEDDESVDSIFESINEKYKKFMEGL</sequence>
<feature type="compositionally biased region" description="Low complexity" evidence="1">
    <location>
        <begin position="74"/>
        <end position="87"/>
    </location>
</feature>
<name>A0A1L2CUT8_9CAUD</name>
<keyword evidence="3" id="KW-1185">Reference proteome</keyword>
<feature type="region of interest" description="Disordered" evidence="1">
    <location>
        <begin position="102"/>
        <end position="205"/>
    </location>
</feature>